<evidence type="ECO:0000256" key="2">
    <source>
        <dbReference type="ARBA" id="ARBA00012438"/>
    </source>
</evidence>
<keyword evidence="11" id="KW-0812">Transmembrane</keyword>
<dbReference type="PANTHER" id="PTHR24421:SF10">
    <property type="entry name" value="NITRATE_NITRITE SENSOR PROTEIN NARQ"/>
    <property type="match status" value="1"/>
</dbReference>
<keyword evidence="11" id="KW-0472">Membrane</keyword>
<evidence type="ECO:0000256" key="6">
    <source>
        <dbReference type="ARBA" id="ARBA00022777"/>
    </source>
</evidence>
<keyword evidence="11" id="KW-1133">Transmembrane helix</keyword>
<dbReference type="Pfam" id="PF02518">
    <property type="entry name" value="HATPase_c"/>
    <property type="match status" value="1"/>
</dbReference>
<keyword evidence="4" id="KW-0808">Transferase</keyword>
<dbReference type="Gene3D" id="1.20.5.1930">
    <property type="match status" value="1"/>
</dbReference>
<dbReference type="CDD" id="cd16917">
    <property type="entry name" value="HATPase_UhpB-NarQ-NarX-like"/>
    <property type="match status" value="1"/>
</dbReference>
<keyword evidence="10" id="KW-0175">Coiled coil</keyword>
<dbReference type="Gene3D" id="3.30.565.10">
    <property type="entry name" value="Histidine kinase-like ATPase, C-terminal domain"/>
    <property type="match status" value="1"/>
</dbReference>
<dbReference type="SUPFAM" id="SSF55874">
    <property type="entry name" value="ATPase domain of HSP90 chaperone/DNA topoisomerase II/histidine kinase"/>
    <property type="match status" value="1"/>
</dbReference>
<evidence type="ECO:0000256" key="7">
    <source>
        <dbReference type="ARBA" id="ARBA00022840"/>
    </source>
</evidence>
<dbReference type="SMART" id="SM00028">
    <property type="entry name" value="TPR"/>
    <property type="match status" value="4"/>
</dbReference>
<evidence type="ECO:0000256" key="5">
    <source>
        <dbReference type="ARBA" id="ARBA00022741"/>
    </source>
</evidence>
<dbReference type="InterPro" id="IPR011990">
    <property type="entry name" value="TPR-like_helical_dom_sf"/>
</dbReference>
<proteinExistence type="predicted"/>
<gene>
    <name evidence="14" type="ORF">WJU16_24090</name>
</gene>
<keyword evidence="6" id="KW-0418">Kinase</keyword>
<dbReference type="EMBL" id="CP149822">
    <property type="protein sequence ID" value="WZN41046.1"/>
    <property type="molecule type" value="Genomic_DNA"/>
</dbReference>
<evidence type="ECO:0000256" key="9">
    <source>
        <dbReference type="PROSITE-ProRule" id="PRU00339"/>
    </source>
</evidence>
<dbReference type="Pfam" id="PF07730">
    <property type="entry name" value="HisKA_3"/>
    <property type="match status" value="1"/>
</dbReference>
<evidence type="ECO:0000256" key="3">
    <source>
        <dbReference type="ARBA" id="ARBA00022553"/>
    </source>
</evidence>
<keyword evidence="8" id="KW-0902">Two-component regulatory system</keyword>
<dbReference type="GO" id="GO:0005524">
    <property type="term" value="F:ATP binding"/>
    <property type="evidence" value="ECO:0007669"/>
    <property type="project" value="UniProtKB-KW"/>
</dbReference>
<feature type="chain" id="PRO_5046017528" description="histidine kinase" evidence="12">
    <location>
        <begin position="30"/>
        <end position="664"/>
    </location>
</feature>
<keyword evidence="5" id="KW-0547">Nucleotide-binding</keyword>
<evidence type="ECO:0000259" key="13">
    <source>
        <dbReference type="PROSITE" id="PS50109"/>
    </source>
</evidence>
<dbReference type="PANTHER" id="PTHR24421">
    <property type="entry name" value="NITRATE/NITRITE SENSOR PROTEIN NARX-RELATED"/>
    <property type="match status" value="1"/>
</dbReference>
<accession>A0ABZ2YMT5</accession>
<evidence type="ECO:0000313" key="15">
    <source>
        <dbReference type="Proteomes" id="UP001485459"/>
    </source>
</evidence>
<dbReference type="InterPro" id="IPR050482">
    <property type="entry name" value="Sensor_HK_TwoCompSys"/>
</dbReference>
<dbReference type="EC" id="2.7.13.3" evidence="2"/>
<dbReference type="InterPro" id="IPR003594">
    <property type="entry name" value="HATPase_dom"/>
</dbReference>
<feature type="coiled-coil region" evidence="10">
    <location>
        <begin position="369"/>
        <end position="396"/>
    </location>
</feature>
<keyword evidence="12" id="KW-0732">Signal</keyword>
<feature type="transmembrane region" description="Helical" evidence="11">
    <location>
        <begin position="412"/>
        <end position="434"/>
    </location>
</feature>
<dbReference type="PROSITE" id="PS50005">
    <property type="entry name" value="TPR"/>
    <property type="match status" value="1"/>
</dbReference>
<evidence type="ECO:0000256" key="11">
    <source>
        <dbReference type="SAM" id="Phobius"/>
    </source>
</evidence>
<feature type="signal peptide" evidence="12">
    <location>
        <begin position="1"/>
        <end position="29"/>
    </location>
</feature>
<dbReference type="SMART" id="SM00387">
    <property type="entry name" value="HATPase_c"/>
    <property type="match status" value="1"/>
</dbReference>
<dbReference type="InterPro" id="IPR036890">
    <property type="entry name" value="HATPase_C_sf"/>
</dbReference>
<evidence type="ECO:0000256" key="10">
    <source>
        <dbReference type="SAM" id="Coils"/>
    </source>
</evidence>
<keyword evidence="9" id="KW-0802">TPR repeat</keyword>
<protein>
    <recommendedName>
        <fullName evidence="2">histidine kinase</fullName>
        <ecNumber evidence="2">2.7.13.3</ecNumber>
    </recommendedName>
</protein>
<evidence type="ECO:0000313" key="14">
    <source>
        <dbReference type="EMBL" id="WZN41046.1"/>
    </source>
</evidence>
<dbReference type="InterPro" id="IPR005467">
    <property type="entry name" value="His_kinase_dom"/>
</dbReference>
<name>A0ABZ2YMT5_9BACT</name>
<dbReference type="InterPro" id="IPR011712">
    <property type="entry name" value="Sig_transdc_His_kin_sub3_dim/P"/>
</dbReference>
<dbReference type="PROSITE" id="PS50109">
    <property type="entry name" value="HIS_KIN"/>
    <property type="match status" value="1"/>
</dbReference>
<evidence type="ECO:0000256" key="4">
    <source>
        <dbReference type="ARBA" id="ARBA00022679"/>
    </source>
</evidence>
<dbReference type="InterPro" id="IPR019734">
    <property type="entry name" value="TPR_rpt"/>
</dbReference>
<keyword evidence="7 14" id="KW-0067">ATP-binding</keyword>
<keyword evidence="15" id="KW-1185">Reference proteome</keyword>
<dbReference type="SUPFAM" id="SSF48452">
    <property type="entry name" value="TPR-like"/>
    <property type="match status" value="1"/>
</dbReference>
<organism evidence="14 15">
    <name type="scientific">Chitinophaga pollutisoli</name>
    <dbReference type="NCBI Taxonomy" id="3133966"/>
    <lineage>
        <taxon>Bacteria</taxon>
        <taxon>Pseudomonadati</taxon>
        <taxon>Bacteroidota</taxon>
        <taxon>Chitinophagia</taxon>
        <taxon>Chitinophagales</taxon>
        <taxon>Chitinophagaceae</taxon>
        <taxon>Chitinophaga</taxon>
    </lineage>
</organism>
<evidence type="ECO:0000256" key="8">
    <source>
        <dbReference type="ARBA" id="ARBA00023012"/>
    </source>
</evidence>
<dbReference type="Gene3D" id="1.25.40.10">
    <property type="entry name" value="Tetratricopeptide repeat domain"/>
    <property type="match status" value="2"/>
</dbReference>
<dbReference type="Proteomes" id="UP001485459">
    <property type="component" value="Chromosome"/>
</dbReference>
<evidence type="ECO:0000256" key="12">
    <source>
        <dbReference type="SAM" id="SignalP"/>
    </source>
</evidence>
<reference evidence="15" key="1">
    <citation type="submission" date="2024-03" db="EMBL/GenBank/DDBJ databases">
        <title>Chitinophaga horti sp. nov., isolated from garden soil.</title>
        <authorList>
            <person name="Lee D.S."/>
            <person name="Han D.M."/>
            <person name="Baek J.H."/>
            <person name="Choi D.G."/>
            <person name="Jeon J.H."/>
            <person name="Jeon C.O."/>
        </authorList>
    </citation>
    <scope>NUCLEOTIDE SEQUENCE [LARGE SCALE GENOMIC DNA]</scope>
    <source>
        <strain evidence="15">GPA1</strain>
    </source>
</reference>
<comment type="catalytic activity">
    <reaction evidence="1">
        <text>ATP + protein L-histidine = ADP + protein N-phospho-L-histidine.</text>
        <dbReference type="EC" id="2.7.13.3"/>
    </reaction>
</comment>
<sequence>MHHRFFHIRKLFAIAFSMALSLNAFTAAAQTIEEVHRKHKPLLQYGKEDTVLADRLFDYATDLHELDDDSAMALIDKALAISRRLENNRRIGTLICARAQVLTHKGHLDSGLVEYGRSLEYLLKEKSYRYTGVAWTGIGNTMMQSGRLDTAAQAYFHGIEAYREAGDTVSMAHAYNGLSIIFSQMEQLQKSLHYLRKAEVLYVQRRDSGNHIKVLINMGDKYTRLNQPSDAARSFREAIRISDLAQYQLGRFYARVGIADLYATKKLHADSALIYLHEAERIARGFTLPPLLVSSMHETFGLAFYESGNHAMAREYLLKAAPALKSIGHVPTLMQHSQLLTKVNIRLGQKTAAMEAFDDYVRYRDSLQKTDVATKVNELETKYRTLEKDKSLADQQLAITKKDLELRKKSGMLAALGGGLLLVLAIAGGIYFHFRQQQQLQRQQLQLIQKEAELAMAQASMEGEEKERARLARNLHDGAGSILSGVKLYLASLESQYRELSQSAPYRNTLSLLNDAVSEIRDTSHNLMPRLLFEEGLDVAAHAYCEKLGRHHSLEIEYHSYGEPRRFNAHFQLMIYRTLQELLANVIKHAEATHVLVQLNFGEEMFSLTVEDDGKGFATTGETAGIGMFGLRSRAEAFRGTMDVESSADGTSIQLTLPLNAAIT</sequence>
<feature type="domain" description="Histidine kinase" evidence="13">
    <location>
        <begin position="575"/>
        <end position="661"/>
    </location>
</feature>
<dbReference type="RefSeq" id="WP_341835906.1">
    <property type="nucleotide sequence ID" value="NZ_CP149822.1"/>
</dbReference>
<feature type="coiled-coil region" evidence="10">
    <location>
        <begin position="440"/>
        <end position="474"/>
    </location>
</feature>
<keyword evidence="3" id="KW-0597">Phosphoprotein</keyword>
<feature type="repeat" description="TPR" evidence="9">
    <location>
        <begin position="212"/>
        <end position="245"/>
    </location>
</feature>
<evidence type="ECO:0000256" key="1">
    <source>
        <dbReference type="ARBA" id="ARBA00000085"/>
    </source>
</evidence>